<organism evidence="4 5">
    <name type="scientific">Vitis rotundifolia</name>
    <name type="common">Muscadine grape</name>
    <dbReference type="NCBI Taxonomy" id="103349"/>
    <lineage>
        <taxon>Eukaryota</taxon>
        <taxon>Viridiplantae</taxon>
        <taxon>Streptophyta</taxon>
        <taxon>Embryophyta</taxon>
        <taxon>Tracheophyta</taxon>
        <taxon>Spermatophyta</taxon>
        <taxon>Magnoliopsida</taxon>
        <taxon>eudicotyledons</taxon>
        <taxon>Gunneridae</taxon>
        <taxon>Pentapetalae</taxon>
        <taxon>rosids</taxon>
        <taxon>Vitales</taxon>
        <taxon>Vitaceae</taxon>
        <taxon>Viteae</taxon>
        <taxon>Vitis</taxon>
    </lineage>
</organism>
<evidence type="ECO:0000313" key="4">
    <source>
        <dbReference type="EMBL" id="KAJ9708468.1"/>
    </source>
</evidence>
<evidence type="ECO:0000256" key="3">
    <source>
        <dbReference type="PROSITE-ProRule" id="PRU00259"/>
    </source>
</evidence>
<feature type="repeat" description="ARM" evidence="3">
    <location>
        <begin position="790"/>
        <end position="832"/>
    </location>
</feature>
<gene>
    <name evidence="4" type="ORF">PVL29_000483</name>
</gene>
<dbReference type="PANTHER" id="PTHR47451:SF1">
    <property type="entry name" value="ARM REPEAT SUPERFAMILY PROTEIN"/>
    <property type="match status" value="1"/>
</dbReference>
<sequence length="859" mass="93973">MMASTIPPHFKFKVWNNHPHPNTHLDVIAVRPTRTRRSPTASFCSTHQHHLLHHHIFNHKSSSIRTVLTRVSGDGGGIVDAASQQSASADRNTIDSSSPSLGDGYVALFVRMLGLDNDPLDREQAVVALWKYSLGGKQYIDAIMQFRGCLNLTVNLLKSDSSSTCEAAAGLLREISSINLYRESVAESGAIEEITGLLRHSSLTSEVKEQSICTLWNLSVDEKLRMKIANTDLLPLLIKTLEDEDIKVKEAAGGVLANLALSKSLHSIMVEAGVIPKLAKLLRIDVEGSKVIKKEARNALLELAKDEYNRILIIEEGLVIVPMIGAAAYKALTPGLYSWPSLPDGTKIEQSSKAPSKYGASELLLGLNIDDKNAEIDKSKINAVVGRTQQQFLARIGAIEVEDERKSQSVSTSQQFTLLPWMDGVARLVLILGLEDELAISRAAESIADASINEHMRISFKEAGAMKHLVRLLDHNNDSVRFAVTCALERLSVSNSICQLIEAEGVIYPLLNALKHSGTSETLMEKTLDILARILDPGKEMKSKFYDGPINGSKKGLNAMGSPDATIQFVGNMDETAVPKSTTGKDVMDSAVIARLVEILKTPSPNLQRKASSILEFLTIMEPHLDTILSVDIESGLEAVFQQKILDDTESDMDDLQPELHALKVEEAGLAISAASRLLTKLLDFEQFRQTMNAARFTKLLRKTLRSNIPLHNKDWVAACLVKLSSLSGPNQDFNDPVNLEVTLYETVPRLVEQIKTSFSPEAQEAAVIELNRIISEGVVDSTRAVAAEGGIFPLVKVIEEGSERAVEAALAILYNISMDSENHSAIMAAGAIPALRRIVLSQGSQWMRALHLLRTLPT</sequence>
<name>A0AA39AIX2_VITRO</name>
<dbReference type="PANTHER" id="PTHR47451">
    <property type="entry name" value="ARM REPEAT SUPERFAMILY PROTEIN"/>
    <property type="match status" value="1"/>
</dbReference>
<evidence type="ECO:0000256" key="2">
    <source>
        <dbReference type="PROSITE-ProRule" id="PRU00103"/>
    </source>
</evidence>
<dbReference type="InterPro" id="IPR011989">
    <property type="entry name" value="ARM-like"/>
</dbReference>
<dbReference type="EMBL" id="JARBHA010000001">
    <property type="protein sequence ID" value="KAJ9708468.1"/>
    <property type="molecule type" value="Genomic_DNA"/>
</dbReference>
<dbReference type="InterPro" id="IPR000225">
    <property type="entry name" value="Armadillo"/>
</dbReference>
<dbReference type="Gene3D" id="1.25.10.10">
    <property type="entry name" value="Leucine-rich Repeat Variant"/>
    <property type="match status" value="3"/>
</dbReference>
<keyword evidence="1" id="KW-0677">Repeat</keyword>
<dbReference type="InterPro" id="IPR016024">
    <property type="entry name" value="ARM-type_fold"/>
</dbReference>
<dbReference type="Proteomes" id="UP001168098">
    <property type="component" value="Unassembled WGS sequence"/>
</dbReference>
<feature type="repeat" description="ARM" evidence="3">
    <location>
        <begin position="232"/>
        <end position="274"/>
    </location>
</feature>
<accession>A0AA39AIX2</accession>
<dbReference type="InterPro" id="IPR021133">
    <property type="entry name" value="HEAT_type_2"/>
</dbReference>
<evidence type="ECO:0000313" key="5">
    <source>
        <dbReference type="Proteomes" id="UP001168098"/>
    </source>
</evidence>
<dbReference type="Pfam" id="PF00514">
    <property type="entry name" value="Arm"/>
    <property type="match status" value="1"/>
</dbReference>
<evidence type="ECO:0008006" key="6">
    <source>
        <dbReference type="Google" id="ProtNLM"/>
    </source>
</evidence>
<evidence type="ECO:0000256" key="1">
    <source>
        <dbReference type="ARBA" id="ARBA00022737"/>
    </source>
</evidence>
<feature type="repeat" description="ARM" evidence="3">
    <location>
        <begin position="189"/>
        <end position="233"/>
    </location>
</feature>
<feature type="repeat" description="HEAT" evidence="2">
    <location>
        <begin position="233"/>
        <end position="271"/>
    </location>
</feature>
<reference evidence="4 5" key="1">
    <citation type="journal article" date="2023" name="BMC Biotechnol.">
        <title>Vitis rotundifolia cv Carlos genome sequencing.</title>
        <authorList>
            <person name="Huff M."/>
            <person name="Hulse-Kemp A."/>
            <person name="Scheffler B."/>
            <person name="Youngblood R."/>
            <person name="Simpson S."/>
            <person name="Babiker E."/>
            <person name="Staton M."/>
        </authorList>
    </citation>
    <scope>NUCLEOTIDE SEQUENCE [LARGE SCALE GENOMIC DNA]</scope>
    <source>
        <tissue evidence="4">Leaf</tissue>
    </source>
</reference>
<dbReference type="SMART" id="SM00185">
    <property type="entry name" value="ARM"/>
    <property type="match status" value="9"/>
</dbReference>
<feature type="repeat" description="ARM" evidence="3">
    <location>
        <begin position="464"/>
        <end position="506"/>
    </location>
</feature>
<keyword evidence="5" id="KW-1185">Reference proteome</keyword>
<protein>
    <recommendedName>
        <fullName evidence="6">ARM repeat superfamily protein</fullName>
    </recommendedName>
</protein>
<comment type="caution">
    <text evidence="4">The sequence shown here is derived from an EMBL/GenBank/DDBJ whole genome shotgun (WGS) entry which is preliminary data.</text>
</comment>
<dbReference type="PROSITE" id="PS50077">
    <property type="entry name" value="HEAT_REPEAT"/>
    <property type="match status" value="1"/>
</dbReference>
<dbReference type="AlphaFoldDB" id="A0AA39AIX2"/>
<proteinExistence type="predicted"/>
<dbReference type="PROSITE" id="PS50176">
    <property type="entry name" value="ARM_REPEAT"/>
    <property type="match status" value="4"/>
</dbReference>
<dbReference type="SUPFAM" id="SSF48371">
    <property type="entry name" value="ARM repeat"/>
    <property type="match status" value="2"/>
</dbReference>